<dbReference type="NCBIfam" id="TIGR00357">
    <property type="entry name" value="peptide-methionine (R)-S-oxide reductase MsrB"/>
    <property type="match status" value="1"/>
</dbReference>
<dbReference type="SUPFAM" id="SSF51316">
    <property type="entry name" value="Mss4-like"/>
    <property type="match status" value="1"/>
</dbReference>
<dbReference type="InterPro" id="IPR028427">
    <property type="entry name" value="Met_Sox_Rdtase_MsrB"/>
</dbReference>
<name>E1X415_HALMS</name>
<dbReference type="GO" id="GO:0033743">
    <property type="term" value="F:peptide-methionine (R)-S-oxide reductase activity"/>
    <property type="evidence" value="ECO:0007669"/>
    <property type="project" value="UniProtKB-UniRule"/>
</dbReference>
<dbReference type="FunFam" id="2.170.150.20:FF:000001">
    <property type="entry name" value="Peptide methionine sulfoxide reductase MsrB"/>
    <property type="match status" value="1"/>
</dbReference>
<evidence type="ECO:0000256" key="2">
    <source>
        <dbReference type="ARBA" id="ARBA00022723"/>
    </source>
</evidence>
<keyword evidence="2 6" id="KW-0479">Metal-binding</keyword>
<comment type="catalytic activity">
    <reaction evidence="5 6">
        <text>L-methionyl-[protein] + [thioredoxin]-disulfide + H2O = L-methionyl-(R)-S-oxide-[protein] + [thioredoxin]-dithiol</text>
        <dbReference type="Rhea" id="RHEA:24164"/>
        <dbReference type="Rhea" id="RHEA-COMP:10698"/>
        <dbReference type="Rhea" id="RHEA-COMP:10700"/>
        <dbReference type="Rhea" id="RHEA-COMP:12313"/>
        <dbReference type="Rhea" id="RHEA-COMP:12314"/>
        <dbReference type="ChEBI" id="CHEBI:15377"/>
        <dbReference type="ChEBI" id="CHEBI:16044"/>
        <dbReference type="ChEBI" id="CHEBI:29950"/>
        <dbReference type="ChEBI" id="CHEBI:45764"/>
        <dbReference type="ChEBI" id="CHEBI:50058"/>
        <dbReference type="EC" id="1.8.4.12"/>
    </reaction>
</comment>
<dbReference type="GO" id="GO:0030091">
    <property type="term" value="P:protein repair"/>
    <property type="evidence" value="ECO:0007669"/>
    <property type="project" value="InterPro"/>
</dbReference>
<dbReference type="EC" id="1.8.4.12" evidence="6"/>
<evidence type="ECO:0000256" key="5">
    <source>
        <dbReference type="ARBA" id="ARBA00048488"/>
    </source>
</evidence>
<gene>
    <name evidence="6" type="primary">msrB</name>
    <name evidence="8" type="ordered locus">BMS_0439</name>
</gene>
<feature type="binding site" evidence="6">
    <location>
        <position position="131"/>
    </location>
    <ligand>
        <name>Zn(2+)</name>
        <dbReference type="ChEBI" id="CHEBI:29105"/>
    </ligand>
</feature>
<evidence type="ECO:0000256" key="3">
    <source>
        <dbReference type="ARBA" id="ARBA00022833"/>
    </source>
</evidence>
<feature type="binding site" evidence="6">
    <location>
        <position position="82"/>
    </location>
    <ligand>
        <name>Zn(2+)</name>
        <dbReference type="ChEBI" id="CHEBI:29105"/>
    </ligand>
</feature>
<comment type="cofactor">
    <cofactor evidence="6">
        <name>Zn(2+)</name>
        <dbReference type="ChEBI" id="CHEBI:29105"/>
    </cofactor>
    <text evidence="6">Binds 1 zinc ion per subunit. The zinc ion is important for the structural integrity of the protein.</text>
</comment>
<dbReference type="eggNOG" id="COG0229">
    <property type="taxonomic scope" value="Bacteria"/>
</dbReference>
<dbReference type="HAMAP" id="MF_01400">
    <property type="entry name" value="MsrB"/>
    <property type="match status" value="1"/>
</dbReference>
<feature type="domain" description="MsrB" evidence="7">
    <location>
        <begin position="40"/>
        <end position="162"/>
    </location>
</feature>
<dbReference type="GO" id="GO:0008270">
    <property type="term" value="F:zinc ion binding"/>
    <property type="evidence" value="ECO:0007669"/>
    <property type="project" value="UniProtKB-UniRule"/>
</dbReference>
<dbReference type="KEGG" id="bmx:BMS_0439"/>
<dbReference type="PROSITE" id="PS51790">
    <property type="entry name" value="MSRB"/>
    <property type="match status" value="1"/>
</dbReference>
<protein>
    <recommendedName>
        <fullName evidence="6">Peptide methionine sulfoxide reductase MsrB</fullName>
        <ecNumber evidence="6">1.8.4.12</ecNumber>
    </recommendedName>
    <alternativeName>
        <fullName evidence="6">Peptide-methionine (R)-S-oxide reductase</fullName>
    </alternativeName>
</protein>
<keyword evidence="3 6" id="KW-0862">Zinc</keyword>
<evidence type="ECO:0000313" key="8">
    <source>
        <dbReference type="EMBL" id="CBW25355.1"/>
    </source>
</evidence>
<dbReference type="InterPro" id="IPR011057">
    <property type="entry name" value="Mss4-like_sf"/>
</dbReference>
<evidence type="ECO:0000256" key="1">
    <source>
        <dbReference type="ARBA" id="ARBA00007174"/>
    </source>
</evidence>
<organism evidence="8 9">
    <name type="scientific">Halobacteriovorax marinus (strain ATCC BAA-682 / DSM 15412 / SJ)</name>
    <name type="common">Bacteriovorax marinus</name>
    <dbReference type="NCBI Taxonomy" id="862908"/>
    <lineage>
        <taxon>Bacteria</taxon>
        <taxon>Pseudomonadati</taxon>
        <taxon>Bdellovibrionota</taxon>
        <taxon>Bacteriovoracia</taxon>
        <taxon>Bacteriovoracales</taxon>
        <taxon>Halobacteriovoraceae</taxon>
        <taxon>Halobacteriovorax</taxon>
    </lineage>
</organism>
<dbReference type="PATRIC" id="fig|862908.3.peg.421"/>
<proteinExistence type="inferred from homology"/>
<dbReference type="HOGENOM" id="CLU_031040_8_5_7"/>
<evidence type="ECO:0000256" key="6">
    <source>
        <dbReference type="HAMAP-Rule" id="MF_01400"/>
    </source>
</evidence>
<accession>E1X415</accession>
<dbReference type="Gene3D" id="2.170.150.20">
    <property type="entry name" value="Peptide methionine sulfoxide reductase"/>
    <property type="match status" value="1"/>
</dbReference>
<dbReference type="AlphaFoldDB" id="E1X415"/>
<evidence type="ECO:0000259" key="7">
    <source>
        <dbReference type="PROSITE" id="PS51790"/>
    </source>
</evidence>
<keyword evidence="9" id="KW-1185">Reference proteome</keyword>
<keyword evidence="4 6" id="KW-0560">Oxidoreductase</keyword>
<dbReference type="Pfam" id="PF01641">
    <property type="entry name" value="SelR"/>
    <property type="match status" value="1"/>
</dbReference>
<dbReference type="Proteomes" id="UP000008963">
    <property type="component" value="Chromosome"/>
</dbReference>
<reference evidence="9" key="1">
    <citation type="journal article" date="2013" name="ISME J.">
        <title>A small predatory core genome in the divergent marine Bacteriovorax marinus SJ and the terrestrial Bdellovibrio bacteriovorus.</title>
        <authorList>
            <person name="Crossman L.C."/>
            <person name="Chen H."/>
            <person name="Cerdeno-Tarraga A.M."/>
            <person name="Brooks K."/>
            <person name="Quail M.A."/>
            <person name="Pineiro S.A."/>
            <person name="Hobley L."/>
            <person name="Sockett R.E."/>
            <person name="Bentley S.D."/>
            <person name="Parkhill J."/>
            <person name="Williams H.N."/>
            <person name="Stine O.C."/>
        </authorList>
    </citation>
    <scope>NUCLEOTIDE SEQUENCE [LARGE SCALE GENOMIC DNA]</scope>
    <source>
        <strain evidence="9">ATCC BAA-682 / DSM 15412 / SJ</strain>
    </source>
</reference>
<dbReference type="GO" id="GO:0005737">
    <property type="term" value="C:cytoplasm"/>
    <property type="evidence" value="ECO:0007669"/>
    <property type="project" value="TreeGrafter"/>
</dbReference>
<dbReference type="PANTHER" id="PTHR10173">
    <property type="entry name" value="METHIONINE SULFOXIDE REDUCTASE"/>
    <property type="match status" value="1"/>
</dbReference>
<evidence type="ECO:0000256" key="4">
    <source>
        <dbReference type="ARBA" id="ARBA00023002"/>
    </source>
</evidence>
<dbReference type="EMBL" id="FQ312005">
    <property type="protein sequence ID" value="CBW25355.1"/>
    <property type="molecule type" value="Genomic_DNA"/>
</dbReference>
<feature type="binding site" evidence="6">
    <location>
        <position position="79"/>
    </location>
    <ligand>
        <name>Zn(2+)</name>
        <dbReference type="ChEBI" id="CHEBI:29105"/>
    </ligand>
</feature>
<comment type="similarity">
    <text evidence="1 6">Belongs to the MsrB Met sulfoxide reductase family.</text>
</comment>
<dbReference type="PANTHER" id="PTHR10173:SF52">
    <property type="entry name" value="METHIONINE-R-SULFOXIDE REDUCTASE B1"/>
    <property type="match status" value="1"/>
</dbReference>
<feature type="active site" description="Nucleophile" evidence="6">
    <location>
        <position position="151"/>
    </location>
</feature>
<sequence length="163" mass="18376">MSSCVANIFKKSAAGEGKEFGESHLSSLDVDKVDWKSKDEKYWKSVLEPLQYEVTREAGTERAFTGKYWDEKREGTYICSNCGKHLFSSKTKYKSGTGWPSFWMPLDKSAIEEKHDSTYGMSRTEVLCSRCGAHLGHVFNDGPEPSGLRYCLNSVSLILIPKK</sequence>
<dbReference type="InterPro" id="IPR002579">
    <property type="entry name" value="Met_Sox_Rdtase_MsrB_dom"/>
</dbReference>
<feature type="binding site" evidence="6">
    <location>
        <position position="128"/>
    </location>
    <ligand>
        <name>Zn(2+)</name>
        <dbReference type="ChEBI" id="CHEBI:29105"/>
    </ligand>
</feature>
<evidence type="ECO:0000313" key="9">
    <source>
        <dbReference type="Proteomes" id="UP000008963"/>
    </source>
</evidence>
<dbReference type="STRING" id="862908.BMS_0439"/>
<dbReference type="GO" id="GO:0006979">
    <property type="term" value="P:response to oxidative stress"/>
    <property type="evidence" value="ECO:0007669"/>
    <property type="project" value="InterPro"/>
</dbReference>